<keyword evidence="1" id="KW-0812">Transmembrane</keyword>
<reference evidence="2" key="1">
    <citation type="journal article" date="2017" name="J. Phycol.">
        <title>Analysis of chloroplast genomes and a supermatrix inform reclassification of the Rhodomelaceae (Rhodophyta).</title>
        <authorList>
            <person name="Diaz-Tapia P."/>
            <person name="Maggs C.A."/>
            <person name="West J.A."/>
            <person name="Verbruggen H."/>
        </authorList>
    </citation>
    <scope>NUCLEOTIDE SEQUENCE</scope>
    <source>
        <strain evidence="2">PD1820</strain>
    </source>
</reference>
<accession>A0A1Z1MTP8</accession>
<keyword evidence="1" id="KW-1133">Transmembrane helix</keyword>
<gene>
    <name evidence="2" type="primary">dsbD</name>
</gene>
<dbReference type="GeneID" id="33362135"/>
<feature type="transmembrane region" description="Helical" evidence="1">
    <location>
        <begin position="150"/>
        <end position="176"/>
    </location>
</feature>
<dbReference type="EMBL" id="MF101465">
    <property type="protein sequence ID" value="ARW69458.1"/>
    <property type="molecule type" value="Genomic_DNA"/>
</dbReference>
<protein>
    <submittedName>
        <fullName evidence="2">Thiol:disulfide interchange protein</fullName>
    </submittedName>
</protein>
<organism evidence="2">
    <name type="scientific">Digenea simplex</name>
    <name type="common">Marine red alga</name>
    <name type="synonym">Conferva simplex</name>
    <dbReference type="NCBI Taxonomy" id="945030"/>
    <lineage>
        <taxon>Eukaryota</taxon>
        <taxon>Rhodophyta</taxon>
        <taxon>Florideophyceae</taxon>
        <taxon>Rhodymeniophycidae</taxon>
        <taxon>Ceramiales</taxon>
        <taxon>Rhodomelaceae</taxon>
        <taxon>Polysiphonioideae</taxon>
        <taxon>Digenea</taxon>
    </lineage>
</organism>
<proteinExistence type="predicted"/>
<dbReference type="PANTHER" id="PTHR31272:SF9">
    <property type="entry name" value="BLL1027 PROTEIN"/>
    <property type="match status" value="1"/>
</dbReference>
<geneLocation type="chloroplast" evidence="2"/>
<feature type="transmembrane region" description="Helical" evidence="1">
    <location>
        <begin position="215"/>
        <end position="239"/>
    </location>
</feature>
<keyword evidence="1" id="KW-0472">Membrane</keyword>
<keyword evidence="2" id="KW-0934">Plastid</keyword>
<dbReference type="AlphaFoldDB" id="A0A1Z1MTP8"/>
<dbReference type="PANTHER" id="PTHR31272">
    <property type="entry name" value="CYTOCHROME C-TYPE BIOGENESIS PROTEIN HI_1454-RELATED"/>
    <property type="match status" value="1"/>
</dbReference>
<evidence type="ECO:0000313" key="2">
    <source>
        <dbReference type="EMBL" id="ARW69458.1"/>
    </source>
</evidence>
<evidence type="ECO:0000256" key="1">
    <source>
        <dbReference type="SAM" id="Phobius"/>
    </source>
</evidence>
<dbReference type="RefSeq" id="YP_009399639.1">
    <property type="nucleotide sequence ID" value="NC_035298.1"/>
</dbReference>
<dbReference type="InterPro" id="IPR051790">
    <property type="entry name" value="Cytochrome_c-biogenesis_DsbD"/>
</dbReference>
<keyword evidence="2" id="KW-0150">Chloroplast</keyword>
<feature type="transmembrane region" description="Helical" evidence="1">
    <location>
        <begin position="182"/>
        <end position="203"/>
    </location>
</feature>
<feature type="transmembrane region" description="Helical" evidence="1">
    <location>
        <begin position="76"/>
        <end position="101"/>
    </location>
</feature>
<name>A0A1Z1MTP8_DIGSM</name>
<feature type="transmembrane region" description="Helical" evidence="1">
    <location>
        <begin position="107"/>
        <end position="129"/>
    </location>
</feature>
<sequence length="244" mass="28188">MLYIYRLLDKYEIITYSLYQSLYSLLFSSSNFTNFFSICLFFSLGLITILTPCFISIIPLVLSYANYTNQQKFNKILFLCGLLNSFFLMLILSNFFSFYIFFDKISILSSLFLIVIALNLMQILDFSLLSNFFYQIIPNYLKFGFNASSYIIGSFIGLSSIPCNSSIILFVTFWLTNLNNCISFLLYLSIYLLGCLLPLLFLLNFKMSYSNIRILSSTSSLIFPFSGSFLLIFSLLSLLRLTFL</sequence>
<feature type="transmembrane region" description="Helical" evidence="1">
    <location>
        <begin position="35"/>
        <end position="64"/>
    </location>
</feature>